<evidence type="ECO:0000313" key="4">
    <source>
        <dbReference type="Proteomes" id="UP000002669"/>
    </source>
</evidence>
<dbReference type="InParanoid" id="E4V6P3"/>
<sequence length="420" mass="47096">MTTHGPNEEFVCERRRELLNSLQDLLRTIQPEGVSSTSWAALWLADLEKLEALLHPSQRDRLHNLLKLTTNDIVTKWQQRDSSKSRSPSPSAAQSPLASPRGSPSQPAPLHRSAVERQVGLQRDDHEDERSKEPTPQPTSQPATPPAKRQRRGSGRLISASMQCRSRDEYRCLITKSLDPVDAAHIFPHSMRGSLSTTNKHYSFWSLLKLFWTERRISDWMAAAFLRGTTEVVENLLCFAPTIHRWHLKGLFGLQPIRRSEDGKEFTVKFYWLPLRKPAAKVHLLTDPTIPEDLVGINKDYRAWNVLTGEEIASGREIVLTTSDPDNLPLPSWDLLELQWTLQRLAALSGAADVFADTIDDDDSSGILWEDEDESVRHCDSVASSPDEGIEPLSLSPQAPKVVSTTSNAMDVPANEQALA</sequence>
<evidence type="ECO:0000256" key="1">
    <source>
        <dbReference type="SAM" id="MobiDB-lite"/>
    </source>
</evidence>
<proteinExistence type="predicted"/>
<feature type="domain" description="HNH nuclease" evidence="2">
    <location>
        <begin position="172"/>
        <end position="254"/>
    </location>
</feature>
<keyword evidence="4" id="KW-1185">Reference proteome</keyword>
<evidence type="ECO:0000259" key="2">
    <source>
        <dbReference type="Pfam" id="PF13391"/>
    </source>
</evidence>
<dbReference type="VEuPathDB" id="FungiDB:MGYG_08683"/>
<dbReference type="Pfam" id="PF13391">
    <property type="entry name" value="HNH_2"/>
    <property type="match status" value="1"/>
</dbReference>
<organism evidence="4">
    <name type="scientific">Arthroderma gypseum (strain ATCC MYA-4604 / CBS 118893)</name>
    <name type="common">Microsporum gypseum</name>
    <dbReference type="NCBI Taxonomy" id="535722"/>
    <lineage>
        <taxon>Eukaryota</taxon>
        <taxon>Fungi</taxon>
        <taxon>Dikarya</taxon>
        <taxon>Ascomycota</taxon>
        <taxon>Pezizomycotina</taxon>
        <taxon>Eurotiomycetes</taxon>
        <taxon>Eurotiomycetidae</taxon>
        <taxon>Onygenales</taxon>
        <taxon>Arthrodermataceae</taxon>
        <taxon>Nannizzia</taxon>
    </lineage>
</organism>
<dbReference type="InterPro" id="IPR003615">
    <property type="entry name" value="HNH_nuc"/>
</dbReference>
<feature type="region of interest" description="Disordered" evidence="1">
    <location>
        <begin position="77"/>
        <end position="158"/>
    </location>
</feature>
<dbReference type="HOGENOM" id="CLU_039755_3_0_1"/>
<reference evidence="4" key="1">
    <citation type="journal article" date="2012" name="MBio">
        <title>Comparative genome analysis of Trichophyton rubrum and related dermatophytes reveals candidate genes involved in infection.</title>
        <authorList>
            <person name="Martinez D.A."/>
            <person name="Oliver B.G."/>
            <person name="Graeser Y."/>
            <person name="Goldberg J.M."/>
            <person name="Li W."/>
            <person name="Martinez-Rossi N.M."/>
            <person name="Monod M."/>
            <person name="Shelest E."/>
            <person name="Barton R.C."/>
            <person name="Birch E."/>
            <person name="Brakhage A.A."/>
            <person name="Chen Z."/>
            <person name="Gurr S.J."/>
            <person name="Heiman D."/>
            <person name="Heitman J."/>
            <person name="Kosti I."/>
            <person name="Rossi A."/>
            <person name="Saif S."/>
            <person name="Samalova M."/>
            <person name="Saunders C.W."/>
            <person name="Shea T."/>
            <person name="Summerbell R.C."/>
            <person name="Xu J."/>
            <person name="Young S."/>
            <person name="Zeng Q."/>
            <person name="Birren B.W."/>
            <person name="Cuomo C.A."/>
            <person name="White T.C."/>
        </authorList>
    </citation>
    <scope>NUCLEOTIDE SEQUENCE [LARGE SCALE GENOMIC DNA]</scope>
    <source>
        <strain evidence="4">ATCC MYA-4604 / CBS 118893</strain>
    </source>
</reference>
<dbReference type="EMBL" id="DS989831">
    <property type="protein sequence ID" value="EFQ96759.1"/>
    <property type="molecule type" value="Genomic_DNA"/>
</dbReference>
<dbReference type="GeneID" id="10024461"/>
<feature type="compositionally biased region" description="Low complexity" evidence="1">
    <location>
        <begin position="85"/>
        <end position="101"/>
    </location>
</feature>
<dbReference type="OrthoDB" id="5416097at2759"/>
<dbReference type="eggNOG" id="ENOG502S620">
    <property type="taxonomic scope" value="Eukaryota"/>
</dbReference>
<dbReference type="RefSeq" id="XP_003169136.1">
    <property type="nucleotide sequence ID" value="XM_003169088.1"/>
</dbReference>
<dbReference type="OMA" id="PTIHRWH"/>
<feature type="compositionally biased region" description="Basic and acidic residues" evidence="1">
    <location>
        <begin position="122"/>
        <end position="133"/>
    </location>
</feature>
<dbReference type="Proteomes" id="UP000002669">
    <property type="component" value="Unassembled WGS sequence"/>
</dbReference>
<evidence type="ECO:0000313" key="3">
    <source>
        <dbReference type="EMBL" id="EFQ96759.1"/>
    </source>
</evidence>
<dbReference type="AlphaFoldDB" id="E4V6P3"/>
<name>E4V6P3_ARTGP</name>
<protein>
    <recommendedName>
        <fullName evidence="2">HNH nuclease domain-containing protein</fullName>
    </recommendedName>
</protein>
<accession>E4V6P3</accession>
<gene>
    <name evidence="3" type="ORF">MGYG_08683</name>
</gene>
<feature type="region of interest" description="Disordered" evidence="1">
    <location>
        <begin position="373"/>
        <end position="420"/>
    </location>
</feature>
<feature type="compositionally biased region" description="Pro residues" evidence="1">
    <location>
        <begin position="135"/>
        <end position="145"/>
    </location>
</feature>